<accession>A0ABP7F898</accession>
<dbReference type="EC" id="4.2.2.29" evidence="7"/>
<feature type="compositionally biased region" description="Low complexity" evidence="8">
    <location>
        <begin position="117"/>
        <end position="129"/>
    </location>
</feature>
<evidence type="ECO:0000256" key="6">
    <source>
        <dbReference type="ARBA" id="ARBA00023316"/>
    </source>
</evidence>
<evidence type="ECO:0000256" key="7">
    <source>
        <dbReference type="HAMAP-Rule" id="MF_02065"/>
    </source>
</evidence>
<evidence type="ECO:0000256" key="2">
    <source>
        <dbReference type="ARBA" id="ARBA00022692"/>
    </source>
</evidence>
<name>A0ABP7F898_9ACTN</name>
<evidence type="ECO:0000256" key="5">
    <source>
        <dbReference type="ARBA" id="ARBA00023239"/>
    </source>
</evidence>
<dbReference type="PANTHER" id="PTHR30518">
    <property type="entry name" value="ENDOLYTIC MUREIN TRANSGLYCOSYLASE"/>
    <property type="match status" value="1"/>
</dbReference>
<keyword evidence="3 7" id="KW-1133">Transmembrane helix</keyword>
<evidence type="ECO:0000256" key="3">
    <source>
        <dbReference type="ARBA" id="ARBA00022989"/>
    </source>
</evidence>
<comment type="function">
    <text evidence="7">Functions as a peptidoglycan terminase that cleaves nascent peptidoglycan strands endolytically to terminate their elongation.</text>
</comment>
<dbReference type="HAMAP" id="MF_02065">
    <property type="entry name" value="MltG"/>
    <property type="match status" value="1"/>
</dbReference>
<evidence type="ECO:0000313" key="9">
    <source>
        <dbReference type="EMBL" id="GAA3730363.1"/>
    </source>
</evidence>
<evidence type="ECO:0000256" key="4">
    <source>
        <dbReference type="ARBA" id="ARBA00023136"/>
    </source>
</evidence>
<feature type="transmembrane region" description="Helical" evidence="7">
    <location>
        <begin position="266"/>
        <end position="287"/>
    </location>
</feature>
<dbReference type="EMBL" id="BAABEP010000017">
    <property type="protein sequence ID" value="GAA3730363.1"/>
    <property type="molecule type" value="Genomic_DNA"/>
</dbReference>
<feature type="compositionally biased region" description="Acidic residues" evidence="8">
    <location>
        <begin position="234"/>
        <end position="245"/>
    </location>
</feature>
<keyword evidence="2 7" id="KW-0812">Transmembrane</keyword>
<keyword evidence="4 7" id="KW-0472">Membrane</keyword>
<reference evidence="10" key="1">
    <citation type="journal article" date="2019" name="Int. J. Syst. Evol. Microbiol.">
        <title>The Global Catalogue of Microorganisms (GCM) 10K type strain sequencing project: providing services to taxonomists for standard genome sequencing and annotation.</title>
        <authorList>
            <consortium name="The Broad Institute Genomics Platform"/>
            <consortium name="The Broad Institute Genome Sequencing Center for Infectious Disease"/>
            <person name="Wu L."/>
            <person name="Ma J."/>
        </authorList>
    </citation>
    <scope>NUCLEOTIDE SEQUENCE [LARGE SCALE GENOMIC DNA]</scope>
    <source>
        <strain evidence="10">JCM 30846</strain>
    </source>
</reference>
<gene>
    <name evidence="9" type="primary">mltG_1</name>
    <name evidence="7" type="synonym">mltG</name>
    <name evidence="9" type="ORF">GCM10023082_30090</name>
</gene>
<feature type="compositionally biased region" description="Low complexity" evidence="8">
    <location>
        <begin position="50"/>
        <end position="103"/>
    </location>
</feature>
<evidence type="ECO:0000256" key="1">
    <source>
        <dbReference type="ARBA" id="ARBA00022475"/>
    </source>
</evidence>
<comment type="subcellular location">
    <subcellularLocation>
        <location evidence="7">Cell membrane</location>
        <topology evidence="7">Single-pass membrane protein</topology>
    </subcellularLocation>
</comment>
<dbReference type="Gene3D" id="3.30.1490.480">
    <property type="entry name" value="Endolytic murein transglycosylase"/>
    <property type="match status" value="1"/>
</dbReference>
<feature type="site" description="Important for catalytic activity" evidence="7">
    <location>
        <position position="494"/>
    </location>
</feature>
<keyword evidence="10" id="KW-1185">Reference proteome</keyword>
<organism evidence="9 10">
    <name type="scientific">Streptomyces tremellae</name>
    <dbReference type="NCBI Taxonomy" id="1124239"/>
    <lineage>
        <taxon>Bacteria</taxon>
        <taxon>Bacillati</taxon>
        <taxon>Actinomycetota</taxon>
        <taxon>Actinomycetes</taxon>
        <taxon>Kitasatosporales</taxon>
        <taxon>Streptomycetaceae</taxon>
        <taxon>Streptomyces</taxon>
    </lineage>
</organism>
<protein>
    <recommendedName>
        <fullName evidence="7">Endolytic murein transglycosylase</fullName>
        <ecNumber evidence="7">4.2.2.29</ecNumber>
    </recommendedName>
    <alternativeName>
        <fullName evidence="7">Peptidoglycan lytic transglycosylase</fullName>
    </alternativeName>
    <alternativeName>
        <fullName evidence="7">Peptidoglycan polymerization terminase</fullName>
    </alternativeName>
</protein>
<dbReference type="PANTHER" id="PTHR30518:SF2">
    <property type="entry name" value="ENDOLYTIC MUREIN TRANSGLYCOSYLASE"/>
    <property type="match status" value="1"/>
</dbReference>
<evidence type="ECO:0000256" key="8">
    <source>
        <dbReference type="SAM" id="MobiDB-lite"/>
    </source>
</evidence>
<dbReference type="InterPro" id="IPR003770">
    <property type="entry name" value="MLTG-like"/>
</dbReference>
<feature type="compositionally biased region" description="Low complexity" evidence="8">
    <location>
        <begin position="157"/>
        <end position="192"/>
    </location>
</feature>
<proteinExistence type="inferred from homology"/>
<keyword evidence="5 7" id="KW-0456">Lyase</keyword>
<keyword evidence="1 7" id="KW-1003">Cell membrane</keyword>
<dbReference type="NCBIfam" id="TIGR00247">
    <property type="entry name" value="endolytic transglycosylase MltG"/>
    <property type="match status" value="1"/>
</dbReference>
<dbReference type="Proteomes" id="UP001499884">
    <property type="component" value="Unassembled WGS sequence"/>
</dbReference>
<sequence length="621" mass="67186">MTDYGRGSGSAPWHPDDPLYGEQGWEAPQAGEDRGAQHQYGQQQDPYGAGHDPYQQYPQQPGHPGYQEQGYAAPQYPPYQDGPYPQQGYQDQQQYGQPYPGQQDLAYGDGGQGYPQGGWQQQQPQAYGQVPGGYPGQGHDPYAQPQYDPAQGGWDTGAHQQPAAYQQQPGPHQPDQQQPEQQPGPQGPAPDGFDWDDPPEETHPFFTGEDAPGRAAGRSGGRGGRAGRDGYDGRDDEDAYDDGHDDPDTYDDRQGGGKKRKGRSGVACLVVAVVLVGGVGGLGYFGYTFYQHRFGPPPDFTGTGTGTVQITVPDGANGSDIASLLLKSGVVKSAGAFVVAQNHNPKGNTIQAGVYTLKRHMSGKDAVALMLSPGSRNALIIPEGTRDATVYAMIDKKLGLKAGTTRSVAFDETKNLGLPSWADDGRDIKDPLEGFLFPASYPVARDSKPEDVLKKMVARANAEYAKYGLQTKAKSVGLDDPWQLLTVASLVQAEGKTHDDFRKMAEVVYNRLEPDNEQTHQLLQFDSTYNYLKGQSHINISEAEVNGNHDPYNTYTQKGLPPGPIGNPGEDALAAAISPTHDGWLYFVATDGDDKTEFAKTYAEFQALKQKFNDKQKGLGG</sequence>
<comment type="similarity">
    <text evidence="7">Belongs to the transglycosylase MltG family.</text>
</comment>
<dbReference type="RefSeq" id="WP_345646593.1">
    <property type="nucleotide sequence ID" value="NZ_BAABEP010000017.1"/>
</dbReference>
<comment type="catalytic activity">
    <reaction evidence="7">
        <text>a peptidoglycan chain = a peptidoglycan chain with N-acetyl-1,6-anhydromuramyl-[peptide] at the reducing end + a peptidoglycan chain with N-acetylglucosamine at the non-reducing end.</text>
        <dbReference type="EC" id="4.2.2.29"/>
    </reaction>
</comment>
<dbReference type="Pfam" id="PF02618">
    <property type="entry name" value="YceG"/>
    <property type="match status" value="1"/>
</dbReference>
<feature type="compositionally biased region" description="Basic and acidic residues" evidence="8">
    <location>
        <begin position="246"/>
        <end position="255"/>
    </location>
</feature>
<evidence type="ECO:0000313" key="10">
    <source>
        <dbReference type="Proteomes" id="UP001499884"/>
    </source>
</evidence>
<comment type="caution">
    <text evidence="9">The sequence shown here is derived from an EMBL/GenBank/DDBJ whole genome shotgun (WGS) entry which is preliminary data.</text>
</comment>
<keyword evidence="6 7" id="KW-0961">Cell wall biogenesis/degradation</keyword>
<feature type="region of interest" description="Disordered" evidence="8">
    <location>
        <begin position="1"/>
        <end position="262"/>
    </location>
</feature>